<comment type="pathway">
    <text evidence="1 7">Cell wall biogenesis; peptidoglycan biosynthesis.</text>
</comment>
<evidence type="ECO:0000256" key="5">
    <source>
        <dbReference type="ARBA" id="ARBA00022984"/>
    </source>
</evidence>
<dbReference type="Pfam" id="PF03734">
    <property type="entry name" value="YkuD"/>
    <property type="match status" value="1"/>
</dbReference>
<dbReference type="Gene3D" id="2.40.440.10">
    <property type="entry name" value="L,D-transpeptidase catalytic domain-like"/>
    <property type="match status" value="1"/>
</dbReference>
<comment type="caution">
    <text evidence="9">The sequence shown here is derived from an EMBL/GenBank/DDBJ whole genome shotgun (WGS) entry which is preliminary data.</text>
</comment>
<evidence type="ECO:0000256" key="1">
    <source>
        <dbReference type="ARBA" id="ARBA00004752"/>
    </source>
</evidence>
<evidence type="ECO:0000256" key="3">
    <source>
        <dbReference type="ARBA" id="ARBA00022679"/>
    </source>
</evidence>
<accession>A0ABT0BMD1</accession>
<dbReference type="InterPro" id="IPR005490">
    <property type="entry name" value="LD_TPept_cat_dom"/>
</dbReference>
<dbReference type="CDD" id="cd16913">
    <property type="entry name" value="YkuD_like"/>
    <property type="match status" value="1"/>
</dbReference>
<reference evidence="9 10" key="1">
    <citation type="submission" date="2022-04" db="EMBL/GenBank/DDBJ databases">
        <title>Identification of a novel bacterium isolated from mangrove sediments.</title>
        <authorList>
            <person name="Pan X."/>
        </authorList>
    </citation>
    <scope>NUCLEOTIDE SEQUENCE [LARGE SCALE GENOMIC DNA]</scope>
    <source>
        <strain evidence="9 10">B2638</strain>
    </source>
</reference>
<dbReference type="Proteomes" id="UP001202281">
    <property type="component" value="Unassembled WGS sequence"/>
</dbReference>
<comment type="similarity">
    <text evidence="2">Belongs to the YkuD family.</text>
</comment>
<evidence type="ECO:0000256" key="4">
    <source>
        <dbReference type="ARBA" id="ARBA00022960"/>
    </source>
</evidence>
<protein>
    <submittedName>
        <fullName evidence="9">L,D-transpeptidase family protein</fullName>
    </submittedName>
</protein>
<dbReference type="InterPro" id="IPR052905">
    <property type="entry name" value="LD-transpeptidase_YkuD-like"/>
</dbReference>
<feature type="active site" description="Nucleophile" evidence="7">
    <location>
        <position position="299"/>
    </location>
</feature>
<keyword evidence="4 7" id="KW-0133">Cell shape</keyword>
<dbReference type="Pfam" id="PF20142">
    <property type="entry name" value="Scaffold"/>
    <property type="match status" value="1"/>
</dbReference>
<name>A0ABT0BMD1_9SPHN</name>
<dbReference type="InterPro" id="IPR045380">
    <property type="entry name" value="LD_TPept_scaffold_dom"/>
</dbReference>
<dbReference type="SUPFAM" id="SSF141523">
    <property type="entry name" value="L,D-transpeptidase catalytic domain-like"/>
    <property type="match status" value="1"/>
</dbReference>
<evidence type="ECO:0000256" key="7">
    <source>
        <dbReference type="PROSITE-ProRule" id="PRU01373"/>
    </source>
</evidence>
<feature type="domain" description="L,D-TPase catalytic" evidence="8">
    <location>
        <begin position="177"/>
        <end position="325"/>
    </location>
</feature>
<keyword evidence="10" id="KW-1185">Reference proteome</keyword>
<keyword evidence="3" id="KW-0808">Transferase</keyword>
<evidence type="ECO:0000256" key="2">
    <source>
        <dbReference type="ARBA" id="ARBA00005992"/>
    </source>
</evidence>
<keyword evidence="5 7" id="KW-0573">Peptidoglycan synthesis</keyword>
<dbReference type="PANTHER" id="PTHR41533">
    <property type="entry name" value="L,D-TRANSPEPTIDASE HI_1667-RELATED"/>
    <property type="match status" value="1"/>
</dbReference>
<evidence type="ECO:0000313" key="10">
    <source>
        <dbReference type="Proteomes" id="UP001202281"/>
    </source>
</evidence>
<proteinExistence type="inferred from homology"/>
<keyword evidence="6 7" id="KW-0961">Cell wall biogenesis/degradation</keyword>
<gene>
    <name evidence="9" type="ORF">MTR66_04070</name>
</gene>
<organism evidence="9 10">
    <name type="scientific">Novosphingobium beihaiensis</name>
    <dbReference type="NCBI Taxonomy" id="2930389"/>
    <lineage>
        <taxon>Bacteria</taxon>
        <taxon>Pseudomonadati</taxon>
        <taxon>Pseudomonadota</taxon>
        <taxon>Alphaproteobacteria</taxon>
        <taxon>Sphingomonadales</taxon>
        <taxon>Sphingomonadaceae</taxon>
        <taxon>Novosphingobium</taxon>
    </lineage>
</organism>
<sequence length="383" mass="41684">MVLALMSCGAADNPAPPATASPEAITDPVLPAGTWSTDEIARLLHWVHAAPQDALPSPGTQELETAIASGDHAAIDTAASALALKLGRMHLLGVATTAQRAGWHITDTDTAIDLQPRLEAALASDDIDGFFEALRPAHPDYAALRKALATETDPERRATIARNMERWRWMPRSLGRSYVLVNTATFEARLWRNGQQTGTWRVIVGKRSTPSPVFSAQITGVILNPWWNIPASIVREKHGRFPARLGYVKTASGYRQKPGPNNALGQMKLVMPNPFSVYMHDTPGKSLFERDVRAFSHGCIRVGNALNFATTLLDGARTREEVDAVVESRKNTTVKLPSPLPVYITYFTAGLLGDGTFVVQPDIYGRDKRVPALAKAFDTECSA</sequence>
<evidence type="ECO:0000256" key="6">
    <source>
        <dbReference type="ARBA" id="ARBA00023316"/>
    </source>
</evidence>
<evidence type="ECO:0000259" key="8">
    <source>
        <dbReference type="PROSITE" id="PS52029"/>
    </source>
</evidence>
<dbReference type="RefSeq" id="WP_243918151.1">
    <property type="nucleotide sequence ID" value="NZ_JALHLG010000005.1"/>
</dbReference>
<evidence type="ECO:0000313" key="9">
    <source>
        <dbReference type="EMBL" id="MCJ2185986.1"/>
    </source>
</evidence>
<dbReference type="PANTHER" id="PTHR41533:SF2">
    <property type="entry name" value="BLR7131 PROTEIN"/>
    <property type="match status" value="1"/>
</dbReference>
<dbReference type="InterPro" id="IPR038063">
    <property type="entry name" value="Transpep_catalytic_dom"/>
</dbReference>
<dbReference type="EMBL" id="JALHLG010000005">
    <property type="protein sequence ID" value="MCJ2185986.1"/>
    <property type="molecule type" value="Genomic_DNA"/>
</dbReference>
<dbReference type="PROSITE" id="PS52029">
    <property type="entry name" value="LD_TPASE"/>
    <property type="match status" value="1"/>
</dbReference>
<feature type="active site" description="Proton donor/acceptor" evidence="7">
    <location>
        <position position="280"/>
    </location>
</feature>